<dbReference type="PROSITE" id="PS50893">
    <property type="entry name" value="ABC_TRANSPORTER_2"/>
    <property type="match status" value="2"/>
</dbReference>
<protein>
    <submittedName>
        <fullName evidence="6">Sugar ABC transporter ATP-binding protein</fullName>
    </submittedName>
</protein>
<feature type="domain" description="ABC transporter" evidence="5">
    <location>
        <begin position="8"/>
        <end position="247"/>
    </location>
</feature>
<dbReference type="InterPro" id="IPR050107">
    <property type="entry name" value="ABC_carbohydrate_import_ATPase"/>
</dbReference>
<evidence type="ECO:0000256" key="1">
    <source>
        <dbReference type="ARBA" id="ARBA00022448"/>
    </source>
</evidence>
<reference evidence="6 7" key="1">
    <citation type="submission" date="2018-10" db="EMBL/GenBank/DDBJ databases">
        <authorList>
            <person name="Li J."/>
        </authorList>
    </citation>
    <scope>NUCLEOTIDE SEQUENCE [LARGE SCALE GENOMIC DNA]</scope>
    <source>
        <strain evidence="6 7">CCTCC AB209002</strain>
    </source>
</reference>
<evidence type="ECO:0000259" key="5">
    <source>
        <dbReference type="PROSITE" id="PS50893"/>
    </source>
</evidence>
<evidence type="ECO:0000313" key="6">
    <source>
        <dbReference type="EMBL" id="RLP68318.1"/>
    </source>
</evidence>
<evidence type="ECO:0000256" key="3">
    <source>
        <dbReference type="ARBA" id="ARBA00022741"/>
    </source>
</evidence>
<dbReference type="PANTHER" id="PTHR43790:SF9">
    <property type="entry name" value="GALACTOFURANOSE TRANSPORTER ATP-BINDING PROTEIN YTFR"/>
    <property type="match status" value="1"/>
</dbReference>
<keyword evidence="4 6" id="KW-0067">ATP-binding</keyword>
<dbReference type="Gene3D" id="3.40.50.300">
    <property type="entry name" value="P-loop containing nucleotide triphosphate hydrolases"/>
    <property type="match status" value="2"/>
</dbReference>
<dbReference type="PANTHER" id="PTHR43790">
    <property type="entry name" value="CARBOHYDRATE TRANSPORT ATP-BINDING PROTEIN MG119-RELATED"/>
    <property type="match status" value="1"/>
</dbReference>
<comment type="caution">
    <text evidence="6">The sequence shown here is derived from an EMBL/GenBank/DDBJ whole genome shotgun (WGS) entry which is preliminary data.</text>
</comment>
<dbReference type="AlphaFoldDB" id="A0A3L6ZKD7"/>
<keyword evidence="1" id="KW-0813">Transport</keyword>
<sequence length="504" mass="53931">MSEMVSLLKASGIEKSYGATRALAGVDINIGRGEVVALVGENGAGKSTLGKVLAGAVTPDSGTLLFEGEEVTFRSTAEALARGVAIVLQEFNLIPEMTVAENLSLTSPAGYRWGWWRNSRHQLTRARAAIVAASMDFGIDPEALVSELSVAQQQIVEIVRSLSADAKLFILDEPTAALGRRETEALLDLIRSLRDDGRSVVIVTHRLDEVFAVADRIYVLRDGVPRGEFDPASTSVDTLINAMVGRDLDQKMHDSRTIREPGEVVLSVDSVSVDGSAECSFEIRRGEIVGLAGLVGSGRTELARAIFGADRVSSGSVTINGKHGLMRSPLGAVRAGAAMVSEDRKAQGLHTGLSIHDNIVLTHLAKRGKFWLNLRKLDAMVRGQVEDLRIKIGGSWLDAGVLSGGNQQKVVLAKWLLSKPDLLILDEPTRGIDVGARAEFYRLIDALVSDGMAVLVISSELQEVLALSDRVLVMSRGTIVAELPRDEATEEAVLAQTEIAATGT</sequence>
<dbReference type="InterPro" id="IPR017871">
    <property type="entry name" value="ABC_transporter-like_CS"/>
</dbReference>
<keyword evidence="7" id="KW-1185">Reference proteome</keyword>
<dbReference type="InterPro" id="IPR003593">
    <property type="entry name" value="AAA+_ATPase"/>
</dbReference>
<dbReference type="SUPFAM" id="SSF52540">
    <property type="entry name" value="P-loop containing nucleoside triphosphate hydrolases"/>
    <property type="match status" value="2"/>
</dbReference>
<dbReference type="OrthoDB" id="39350at2"/>
<dbReference type="RefSeq" id="WP_121673929.1">
    <property type="nucleotide sequence ID" value="NZ_BMXM01000003.1"/>
</dbReference>
<accession>A0A3L6ZKD7</accession>
<dbReference type="Pfam" id="PF00005">
    <property type="entry name" value="ABC_tran"/>
    <property type="match status" value="2"/>
</dbReference>
<dbReference type="CDD" id="cd03215">
    <property type="entry name" value="ABC_Carb_Monos_II"/>
    <property type="match status" value="1"/>
</dbReference>
<dbReference type="InterPro" id="IPR027417">
    <property type="entry name" value="P-loop_NTPase"/>
</dbReference>
<dbReference type="InterPro" id="IPR003439">
    <property type="entry name" value="ABC_transporter-like_ATP-bd"/>
</dbReference>
<dbReference type="EMBL" id="RCUV01000021">
    <property type="protein sequence ID" value="RLP68318.1"/>
    <property type="molecule type" value="Genomic_DNA"/>
</dbReference>
<dbReference type="SMART" id="SM00382">
    <property type="entry name" value="AAA"/>
    <property type="match status" value="2"/>
</dbReference>
<dbReference type="GO" id="GO:0005524">
    <property type="term" value="F:ATP binding"/>
    <property type="evidence" value="ECO:0007669"/>
    <property type="project" value="UniProtKB-KW"/>
</dbReference>
<keyword evidence="3" id="KW-0547">Nucleotide-binding</keyword>
<dbReference type="Proteomes" id="UP000270299">
    <property type="component" value="Unassembled WGS sequence"/>
</dbReference>
<proteinExistence type="predicted"/>
<feature type="domain" description="ABC transporter" evidence="5">
    <location>
        <begin position="258"/>
        <end position="501"/>
    </location>
</feature>
<gene>
    <name evidence="6" type="ORF">D9V29_13895</name>
</gene>
<dbReference type="CDD" id="cd03216">
    <property type="entry name" value="ABC_Carb_Monos_I"/>
    <property type="match status" value="1"/>
</dbReference>
<keyword evidence="2" id="KW-0677">Repeat</keyword>
<evidence type="ECO:0000313" key="7">
    <source>
        <dbReference type="Proteomes" id="UP000270299"/>
    </source>
</evidence>
<organism evidence="6 7">
    <name type="scientific">Mycetocola manganoxydans</name>
    <dbReference type="NCBI Taxonomy" id="699879"/>
    <lineage>
        <taxon>Bacteria</taxon>
        <taxon>Bacillati</taxon>
        <taxon>Actinomycetota</taxon>
        <taxon>Actinomycetes</taxon>
        <taxon>Micrococcales</taxon>
        <taxon>Microbacteriaceae</taxon>
        <taxon>Mycetocola</taxon>
    </lineage>
</organism>
<name>A0A3L6ZKD7_9MICO</name>
<dbReference type="GO" id="GO:0016887">
    <property type="term" value="F:ATP hydrolysis activity"/>
    <property type="evidence" value="ECO:0007669"/>
    <property type="project" value="InterPro"/>
</dbReference>
<evidence type="ECO:0000256" key="4">
    <source>
        <dbReference type="ARBA" id="ARBA00022840"/>
    </source>
</evidence>
<dbReference type="PROSITE" id="PS00211">
    <property type="entry name" value="ABC_TRANSPORTER_1"/>
    <property type="match status" value="1"/>
</dbReference>
<evidence type="ECO:0000256" key="2">
    <source>
        <dbReference type="ARBA" id="ARBA00022737"/>
    </source>
</evidence>